<dbReference type="GO" id="GO:0016020">
    <property type="term" value="C:membrane"/>
    <property type="evidence" value="ECO:0007669"/>
    <property type="project" value="UniProtKB-SubCell"/>
</dbReference>
<evidence type="ECO:0000256" key="6">
    <source>
        <dbReference type="ARBA" id="ARBA00023043"/>
    </source>
</evidence>
<feature type="repeat" description="ANK" evidence="11">
    <location>
        <begin position="277"/>
        <end position="309"/>
    </location>
</feature>
<proteinExistence type="inferred from homology"/>
<feature type="transmembrane region" description="Helical" evidence="12">
    <location>
        <begin position="689"/>
        <end position="712"/>
    </location>
</feature>
<dbReference type="AlphaFoldDB" id="A0A1Y1XG62"/>
<gene>
    <name evidence="14" type="ORF">BCR32DRAFT_266108</name>
</gene>
<keyword evidence="7 12" id="KW-0472">Membrane</keyword>
<dbReference type="EC" id="2.3.1.225" evidence="12"/>
<feature type="transmembrane region" description="Helical" evidence="12">
    <location>
        <begin position="482"/>
        <end position="500"/>
    </location>
</feature>
<sequence length="845" mass="97551">MEVKNNKSSIEKSFLNDSKESKFLLEERERKKLKYFSQNVDCIPLGDTKNRQTLTSHYLTKNLPDIDDNIIKSYSKENIDTPILELNTEKNNVDTENTNILNINNDVTETQELKRNFSFKSSKILNSTSNVNKIEGLPKSSSNKSINNSGSRLFYDDIKSRNCLLNINYDHIKRAPANDYDNLFSACRRGDLSAVIYFIENCKLNNLSKAVLTEREIINKRETESMLYINGEKKCIEGYTVLQNAIFGENMDVIKYLLSRPSLDINQKSGGKPSRSNGTTALHTASIHNNVNVLSLLLQCGADPTIVDCEGLDVVALAIKNGNISIVQYLETQLTIHYQSSNYVYLSVMDGYIVMLNFLLKRGCPTCFIDPNTGKTALHIAAERGFYEICKLLVSQDRDLIFQKDFNGKTPLDLAIANSHKKNDFRTDYWKNIVTFLMKVEKHHLKDINTLWHLTVKRYLFLFMAPILIAFLWFAITFSLPYIGIIVSSLTCYYIHNNIYKKYIANSNTTNPYVMMFSFVAIAYNLFMTSILIIPYSEEQTILNIFNVFVMVSVLILFLYCVNSDPGYLTKEYSMENAEYKNLSSLVYNGGEIKKYCYTCELMKPKKSKVKHCKTCNRCVCRFDHHCSFINNCVGAANHKSFVYLLIFSLTTVSITLVRIIGTCIKYYQNNGFIDYSIRLYYKLFSKNWTFYSSSLLLIILDTVIFVLLMMLSYQQFNQIAKGITYNDIIKSARERLIKGENTSNEYHPISHIIQKSSIDLRNNNNSFFDNNDFMKLKYNKNRESMNMKKKKVAVFLSNMKILVVNRLSNYKSVRAMTNIAKFMFKRNIFDDLYKIKKNDINSEV</sequence>
<feature type="transmembrane region" description="Helical" evidence="12">
    <location>
        <begin position="542"/>
        <end position="562"/>
    </location>
</feature>
<keyword evidence="6 11" id="KW-0040">ANK repeat</keyword>
<reference evidence="14 15" key="2">
    <citation type="submission" date="2016-08" db="EMBL/GenBank/DDBJ databases">
        <title>Pervasive Adenine N6-methylation of Active Genes in Fungi.</title>
        <authorList>
            <consortium name="DOE Joint Genome Institute"/>
            <person name="Mondo S.J."/>
            <person name="Dannebaum R.O."/>
            <person name="Kuo R.C."/>
            <person name="Labutti K."/>
            <person name="Haridas S."/>
            <person name="Kuo A."/>
            <person name="Salamov A."/>
            <person name="Ahrendt S.R."/>
            <person name="Lipzen A."/>
            <person name="Sullivan W."/>
            <person name="Andreopoulos W.B."/>
            <person name="Clum A."/>
            <person name="Lindquist E."/>
            <person name="Daum C."/>
            <person name="Ramamoorthy G.K."/>
            <person name="Gryganskyi A."/>
            <person name="Culley D."/>
            <person name="Magnuson J.K."/>
            <person name="James T.Y."/>
            <person name="O'Malley M.A."/>
            <person name="Stajich J.E."/>
            <person name="Spatafora J.W."/>
            <person name="Visel A."/>
            <person name="Grigoriev I.V."/>
        </authorList>
    </citation>
    <scope>NUCLEOTIDE SEQUENCE [LARGE SCALE GENOMIC DNA]</scope>
    <source>
        <strain evidence="14 15">S4</strain>
    </source>
</reference>
<dbReference type="Pfam" id="PF12796">
    <property type="entry name" value="Ank_2"/>
    <property type="match status" value="2"/>
</dbReference>
<evidence type="ECO:0000313" key="15">
    <source>
        <dbReference type="Proteomes" id="UP000193944"/>
    </source>
</evidence>
<dbReference type="GO" id="GO:0019706">
    <property type="term" value="F:protein-cysteine S-palmitoyltransferase activity"/>
    <property type="evidence" value="ECO:0007669"/>
    <property type="project" value="UniProtKB-EC"/>
</dbReference>
<keyword evidence="9" id="KW-0449">Lipoprotein</keyword>
<comment type="subcellular location">
    <subcellularLocation>
        <location evidence="1">Membrane</location>
        <topology evidence="1">Multi-pass membrane protein</topology>
    </subcellularLocation>
</comment>
<dbReference type="OrthoDB" id="6781668at2759"/>
<dbReference type="EMBL" id="MCFG01000046">
    <property type="protein sequence ID" value="ORX84748.1"/>
    <property type="molecule type" value="Genomic_DNA"/>
</dbReference>
<dbReference type="SMART" id="SM00248">
    <property type="entry name" value="ANK"/>
    <property type="match status" value="6"/>
</dbReference>
<keyword evidence="8" id="KW-0564">Palmitate</keyword>
<evidence type="ECO:0000256" key="7">
    <source>
        <dbReference type="ARBA" id="ARBA00023136"/>
    </source>
</evidence>
<keyword evidence="12" id="KW-0808">Transferase</keyword>
<dbReference type="InterPro" id="IPR036770">
    <property type="entry name" value="Ankyrin_rpt-contain_sf"/>
</dbReference>
<keyword evidence="12" id="KW-0012">Acyltransferase</keyword>
<dbReference type="Proteomes" id="UP000193944">
    <property type="component" value="Unassembled WGS sequence"/>
</dbReference>
<organism evidence="14 15">
    <name type="scientific">Anaeromyces robustus</name>
    <dbReference type="NCBI Taxonomy" id="1754192"/>
    <lineage>
        <taxon>Eukaryota</taxon>
        <taxon>Fungi</taxon>
        <taxon>Fungi incertae sedis</taxon>
        <taxon>Chytridiomycota</taxon>
        <taxon>Chytridiomycota incertae sedis</taxon>
        <taxon>Neocallimastigomycetes</taxon>
        <taxon>Neocallimastigales</taxon>
        <taxon>Neocallimastigaceae</taxon>
        <taxon>Anaeromyces</taxon>
    </lineage>
</organism>
<dbReference type="SUPFAM" id="SSF48403">
    <property type="entry name" value="Ankyrin repeat"/>
    <property type="match status" value="1"/>
</dbReference>
<protein>
    <recommendedName>
        <fullName evidence="12">Palmitoyltransferase</fullName>
        <ecNumber evidence="12">2.3.1.225</ecNumber>
    </recommendedName>
</protein>
<dbReference type="InterPro" id="IPR001594">
    <property type="entry name" value="Palmitoyltrfase_DHHC"/>
</dbReference>
<dbReference type="InterPro" id="IPR002110">
    <property type="entry name" value="Ankyrin_rpt"/>
</dbReference>
<feature type="domain" description="Palmitoyltransferase DHHC" evidence="13">
    <location>
        <begin position="594"/>
        <end position="731"/>
    </location>
</feature>
<name>A0A1Y1XG62_9FUNG</name>
<evidence type="ECO:0000256" key="12">
    <source>
        <dbReference type="RuleBase" id="RU079119"/>
    </source>
</evidence>
<evidence type="ECO:0000259" key="13">
    <source>
        <dbReference type="Pfam" id="PF01529"/>
    </source>
</evidence>
<evidence type="ECO:0000256" key="5">
    <source>
        <dbReference type="ARBA" id="ARBA00022989"/>
    </source>
</evidence>
<evidence type="ECO:0000256" key="9">
    <source>
        <dbReference type="ARBA" id="ARBA00023288"/>
    </source>
</evidence>
<comment type="catalytic activity">
    <reaction evidence="10 12">
        <text>L-cysteinyl-[protein] + hexadecanoyl-CoA = S-hexadecanoyl-L-cysteinyl-[protein] + CoA</text>
        <dbReference type="Rhea" id="RHEA:36683"/>
        <dbReference type="Rhea" id="RHEA-COMP:10131"/>
        <dbReference type="Rhea" id="RHEA-COMP:11032"/>
        <dbReference type="ChEBI" id="CHEBI:29950"/>
        <dbReference type="ChEBI" id="CHEBI:57287"/>
        <dbReference type="ChEBI" id="CHEBI:57379"/>
        <dbReference type="ChEBI" id="CHEBI:74151"/>
        <dbReference type="EC" id="2.3.1.225"/>
    </reaction>
</comment>
<evidence type="ECO:0000256" key="10">
    <source>
        <dbReference type="ARBA" id="ARBA00048048"/>
    </source>
</evidence>
<evidence type="ECO:0000256" key="2">
    <source>
        <dbReference type="ARBA" id="ARBA00010104"/>
    </source>
</evidence>
<feature type="repeat" description="ANK" evidence="11">
    <location>
        <begin position="373"/>
        <end position="405"/>
    </location>
</feature>
<reference evidence="14 15" key="1">
    <citation type="submission" date="2016-08" db="EMBL/GenBank/DDBJ databases">
        <title>A Parts List for Fungal Cellulosomes Revealed by Comparative Genomics.</title>
        <authorList>
            <consortium name="DOE Joint Genome Institute"/>
            <person name="Haitjema C.H."/>
            <person name="Gilmore S.P."/>
            <person name="Henske J.K."/>
            <person name="Solomon K.V."/>
            <person name="De Groot R."/>
            <person name="Kuo A."/>
            <person name="Mondo S.J."/>
            <person name="Salamov A.A."/>
            <person name="Labutti K."/>
            <person name="Zhao Z."/>
            <person name="Chiniquy J."/>
            <person name="Barry K."/>
            <person name="Brewer H.M."/>
            <person name="Purvine S.O."/>
            <person name="Wright A.T."/>
            <person name="Boxma B."/>
            <person name="Van Alen T."/>
            <person name="Hackstein J.H."/>
            <person name="Baker S.E."/>
            <person name="Grigoriev I.V."/>
            <person name="O'Malley M.A."/>
        </authorList>
    </citation>
    <scope>NUCLEOTIDE SEQUENCE [LARGE SCALE GENOMIC DNA]</scope>
    <source>
        <strain evidence="14 15">S4</strain>
    </source>
</reference>
<comment type="similarity">
    <text evidence="2">Belongs to the DHHC palmitoyltransferase family. AKR/ZDHHC17 subfamily.</text>
</comment>
<evidence type="ECO:0000313" key="14">
    <source>
        <dbReference type="EMBL" id="ORX84748.1"/>
    </source>
</evidence>
<evidence type="ECO:0000256" key="11">
    <source>
        <dbReference type="PROSITE-ProRule" id="PRU00023"/>
    </source>
</evidence>
<feature type="transmembrane region" description="Helical" evidence="12">
    <location>
        <begin position="642"/>
        <end position="669"/>
    </location>
</feature>
<evidence type="ECO:0000256" key="3">
    <source>
        <dbReference type="ARBA" id="ARBA00022692"/>
    </source>
</evidence>
<evidence type="ECO:0000256" key="1">
    <source>
        <dbReference type="ARBA" id="ARBA00004141"/>
    </source>
</evidence>
<dbReference type="PROSITE" id="PS50216">
    <property type="entry name" value="DHHC"/>
    <property type="match status" value="1"/>
</dbReference>
<accession>A0A1Y1XG62</accession>
<keyword evidence="5 12" id="KW-1133">Transmembrane helix</keyword>
<keyword evidence="15" id="KW-1185">Reference proteome</keyword>
<feature type="transmembrane region" description="Helical" evidence="12">
    <location>
        <begin position="512"/>
        <end position="536"/>
    </location>
</feature>
<comment type="caution">
    <text evidence="14">The sequence shown here is derived from an EMBL/GenBank/DDBJ whole genome shotgun (WGS) entry which is preliminary data.</text>
</comment>
<keyword evidence="3 12" id="KW-0812">Transmembrane</keyword>
<dbReference type="Pfam" id="PF01529">
    <property type="entry name" value="DHHC"/>
    <property type="match status" value="1"/>
</dbReference>
<comment type="domain">
    <text evidence="12">The DHHC domain is required for palmitoyltransferase activity.</text>
</comment>
<dbReference type="PANTHER" id="PTHR24161:SF124">
    <property type="entry name" value="TRANSIENT RECEPTOR POTENTIAL CHANNEL PYREXIA"/>
    <property type="match status" value="1"/>
</dbReference>
<dbReference type="PROSITE" id="PS50297">
    <property type="entry name" value="ANK_REP_REGION"/>
    <property type="match status" value="2"/>
</dbReference>
<evidence type="ECO:0000256" key="4">
    <source>
        <dbReference type="ARBA" id="ARBA00022737"/>
    </source>
</evidence>
<dbReference type="Gene3D" id="1.25.40.20">
    <property type="entry name" value="Ankyrin repeat-containing domain"/>
    <property type="match status" value="2"/>
</dbReference>
<keyword evidence="4" id="KW-0677">Repeat</keyword>
<dbReference type="PROSITE" id="PS50088">
    <property type="entry name" value="ANK_REPEAT"/>
    <property type="match status" value="2"/>
</dbReference>
<evidence type="ECO:0000256" key="8">
    <source>
        <dbReference type="ARBA" id="ARBA00023139"/>
    </source>
</evidence>
<dbReference type="PANTHER" id="PTHR24161">
    <property type="entry name" value="ANK_REP_REGION DOMAIN-CONTAINING PROTEIN-RELATED"/>
    <property type="match status" value="1"/>
</dbReference>